<dbReference type="Proteomes" id="UP000749740">
    <property type="component" value="Unassembled WGS sequence"/>
</dbReference>
<reference evidence="1 4" key="1">
    <citation type="submission" date="2020-04" db="EMBL/GenBank/DDBJ databases">
        <title>Global-level population genomics: horizontal gene transfer, symbiosis and evolution in Rhizobia.</title>
        <authorList>
            <person name="Gai Y."/>
        </authorList>
    </citation>
    <scope>NUCLEOTIDE SEQUENCE</scope>
    <source>
        <strain evidence="2 4">BLR33</strain>
        <strain evidence="1">BLR57</strain>
    </source>
</reference>
<dbReference type="EMBL" id="JABDYC010000001">
    <property type="protein sequence ID" value="MBX5022414.1"/>
    <property type="molecule type" value="Genomic_DNA"/>
</dbReference>
<evidence type="ECO:0000313" key="4">
    <source>
        <dbReference type="Proteomes" id="UP000770629"/>
    </source>
</evidence>
<dbReference type="Proteomes" id="UP000770629">
    <property type="component" value="Unassembled WGS sequence"/>
</dbReference>
<dbReference type="AlphaFoldDB" id="A0A9Q3QVN7"/>
<accession>A0A9Q3QVN7</accession>
<comment type="caution">
    <text evidence="1">The sequence shown here is derived from an EMBL/GenBank/DDBJ whole genome shotgun (WGS) entry which is preliminary data.</text>
</comment>
<organism evidence="1 3">
    <name type="scientific">Rhizobium lentis</name>
    <dbReference type="NCBI Taxonomy" id="1138194"/>
    <lineage>
        <taxon>Bacteria</taxon>
        <taxon>Pseudomonadati</taxon>
        <taxon>Pseudomonadota</taxon>
        <taxon>Alphaproteobacteria</taxon>
        <taxon>Hyphomicrobiales</taxon>
        <taxon>Rhizobiaceae</taxon>
        <taxon>Rhizobium/Agrobacterium group</taxon>
        <taxon>Rhizobium</taxon>
    </lineage>
</organism>
<evidence type="ECO:0000313" key="1">
    <source>
        <dbReference type="EMBL" id="MBX5022414.1"/>
    </source>
</evidence>
<name>A0A9Q3QVN7_9HYPH</name>
<proteinExistence type="predicted"/>
<dbReference type="RefSeq" id="WP_221106837.1">
    <property type="nucleotide sequence ID" value="NZ_JABDXQ010000003.1"/>
</dbReference>
<sequence>MAELTVNAEDKDHLAVMIFFGRVSRPRATPENHQKTQKMILSNGFAAGSTEFSFSFVMNLRNLVKISKNLAMSPLRVKHGRRAR</sequence>
<evidence type="ECO:0000313" key="2">
    <source>
        <dbReference type="EMBL" id="MBX5091744.1"/>
    </source>
</evidence>
<gene>
    <name evidence="2" type="ORF">HJB60_21565</name>
    <name evidence="1" type="ORF">HJB63_07465</name>
</gene>
<dbReference type="EMBL" id="JABDYF010000010">
    <property type="protein sequence ID" value="MBX5091744.1"/>
    <property type="molecule type" value="Genomic_DNA"/>
</dbReference>
<keyword evidence="4" id="KW-1185">Reference proteome</keyword>
<protein>
    <submittedName>
        <fullName evidence="1">Uncharacterized protein</fullName>
    </submittedName>
</protein>
<evidence type="ECO:0000313" key="3">
    <source>
        <dbReference type="Proteomes" id="UP000749740"/>
    </source>
</evidence>